<evidence type="ECO:0000313" key="2">
    <source>
        <dbReference type="EMBL" id="GAA4261520.1"/>
    </source>
</evidence>
<feature type="domain" description="VOC" evidence="1">
    <location>
        <begin position="12"/>
        <end position="132"/>
    </location>
</feature>
<comment type="caution">
    <text evidence="2">The sequence shown here is derived from an EMBL/GenBank/DDBJ whole genome shotgun (WGS) entry which is preliminary data.</text>
</comment>
<accession>A0ABP8DQ85</accession>
<dbReference type="Gene3D" id="3.10.180.10">
    <property type="entry name" value="2,3-Dihydroxybiphenyl 1,2-Dioxygenase, domain 1"/>
    <property type="match status" value="1"/>
</dbReference>
<name>A0ABP8DQ85_9ACTN</name>
<evidence type="ECO:0000313" key="3">
    <source>
        <dbReference type="Proteomes" id="UP001500620"/>
    </source>
</evidence>
<dbReference type="SUPFAM" id="SSF54593">
    <property type="entry name" value="Glyoxalase/Bleomycin resistance protein/Dihydroxybiphenyl dioxygenase"/>
    <property type="match status" value="1"/>
</dbReference>
<dbReference type="InterPro" id="IPR004360">
    <property type="entry name" value="Glyas_Fos-R_dOase_dom"/>
</dbReference>
<dbReference type="EMBL" id="BAABAT010000046">
    <property type="protein sequence ID" value="GAA4261520.1"/>
    <property type="molecule type" value="Genomic_DNA"/>
</dbReference>
<dbReference type="CDD" id="cd06587">
    <property type="entry name" value="VOC"/>
    <property type="match status" value="1"/>
</dbReference>
<reference evidence="3" key="1">
    <citation type="journal article" date="2019" name="Int. J. Syst. Evol. Microbiol.">
        <title>The Global Catalogue of Microorganisms (GCM) 10K type strain sequencing project: providing services to taxonomists for standard genome sequencing and annotation.</title>
        <authorList>
            <consortium name="The Broad Institute Genomics Platform"/>
            <consortium name="The Broad Institute Genome Sequencing Center for Infectious Disease"/>
            <person name="Wu L."/>
            <person name="Ma J."/>
        </authorList>
    </citation>
    <scope>NUCLEOTIDE SEQUENCE [LARGE SCALE GENOMIC DNA]</scope>
    <source>
        <strain evidence="3">JCM 17441</strain>
    </source>
</reference>
<dbReference type="Pfam" id="PF00903">
    <property type="entry name" value="Glyoxalase"/>
    <property type="match status" value="1"/>
</dbReference>
<keyword evidence="3" id="KW-1185">Reference proteome</keyword>
<protein>
    <submittedName>
        <fullName evidence="2">VOC family protein</fullName>
    </submittedName>
</protein>
<evidence type="ECO:0000259" key="1">
    <source>
        <dbReference type="PROSITE" id="PS51819"/>
    </source>
</evidence>
<dbReference type="InterPro" id="IPR029068">
    <property type="entry name" value="Glyas_Bleomycin-R_OHBP_Dase"/>
</dbReference>
<proteinExistence type="predicted"/>
<dbReference type="InterPro" id="IPR037523">
    <property type="entry name" value="VOC_core"/>
</dbReference>
<dbReference type="Proteomes" id="UP001500620">
    <property type="component" value="Unassembled WGS sequence"/>
</dbReference>
<gene>
    <name evidence="2" type="ORF">GCM10022255_094430</name>
</gene>
<sequence>MTGMKMSATTPKIFRITVEVANLEEATKFYAELLGVPGRRHPGARHYFDCGGVILAVLDVTEGGMKPAPGGKSIYFAVDDIDGLHARAAALEALAPFQVHGQPASEVIERPWGERSFYVTDPWGNELCFVKDGTLYT</sequence>
<organism evidence="2 3">
    <name type="scientific">Dactylosporangium darangshiense</name>
    <dbReference type="NCBI Taxonomy" id="579108"/>
    <lineage>
        <taxon>Bacteria</taxon>
        <taxon>Bacillati</taxon>
        <taxon>Actinomycetota</taxon>
        <taxon>Actinomycetes</taxon>
        <taxon>Micromonosporales</taxon>
        <taxon>Micromonosporaceae</taxon>
        <taxon>Dactylosporangium</taxon>
    </lineage>
</organism>
<dbReference type="PROSITE" id="PS51819">
    <property type="entry name" value="VOC"/>
    <property type="match status" value="1"/>
</dbReference>